<feature type="transmembrane region" description="Helical" evidence="2">
    <location>
        <begin position="6"/>
        <end position="22"/>
    </location>
</feature>
<dbReference type="Pfam" id="PF19610">
    <property type="entry name" value="DUF6115"/>
    <property type="match status" value="1"/>
</dbReference>
<dbReference type="Proteomes" id="UP001597120">
    <property type="component" value="Unassembled WGS sequence"/>
</dbReference>
<dbReference type="EMBL" id="JBHTIU010000027">
    <property type="protein sequence ID" value="MFD0869162.1"/>
    <property type="molecule type" value="Genomic_DNA"/>
</dbReference>
<keyword evidence="2" id="KW-0812">Transmembrane</keyword>
<reference evidence="4" key="1">
    <citation type="journal article" date="2019" name="Int. J. Syst. Evol. Microbiol.">
        <title>The Global Catalogue of Microorganisms (GCM) 10K type strain sequencing project: providing services to taxonomists for standard genome sequencing and annotation.</title>
        <authorList>
            <consortium name="The Broad Institute Genomics Platform"/>
            <consortium name="The Broad Institute Genome Sequencing Center for Infectious Disease"/>
            <person name="Wu L."/>
            <person name="Ma J."/>
        </authorList>
    </citation>
    <scope>NUCLEOTIDE SEQUENCE [LARGE SCALE GENOMIC DNA]</scope>
    <source>
        <strain evidence="4">CCUG 57263</strain>
    </source>
</reference>
<comment type="caution">
    <text evidence="3">The sequence shown here is derived from an EMBL/GenBank/DDBJ whole genome shotgun (WGS) entry which is preliminary data.</text>
</comment>
<proteinExistence type="predicted"/>
<keyword evidence="2" id="KW-1133">Transmembrane helix</keyword>
<evidence type="ECO:0000256" key="1">
    <source>
        <dbReference type="SAM" id="Coils"/>
    </source>
</evidence>
<keyword evidence="1" id="KW-0175">Coiled coil</keyword>
<organism evidence="3 4">
    <name type="scientific">Paenibacillus residui</name>
    <dbReference type="NCBI Taxonomy" id="629724"/>
    <lineage>
        <taxon>Bacteria</taxon>
        <taxon>Bacillati</taxon>
        <taxon>Bacillota</taxon>
        <taxon>Bacilli</taxon>
        <taxon>Bacillales</taxon>
        <taxon>Paenibacillaceae</taxon>
        <taxon>Paenibacillus</taxon>
    </lineage>
</organism>
<evidence type="ECO:0000256" key="2">
    <source>
        <dbReference type="SAM" id="Phobius"/>
    </source>
</evidence>
<feature type="coiled-coil region" evidence="1">
    <location>
        <begin position="33"/>
        <end position="96"/>
    </location>
</feature>
<evidence type="ECO:0000313" key="3">
    <source>
        <dbReference type="EMBL" id="MFD0869162.1"/>
    </source>
</evidence>
<dbReference type="RefSeq" id="WP_379287381.1">
    <property type="nucleotide sequence ID" value="NZ_JBHTIU010000027.1"/>
</dbReference>
<gene>
    <name evidence="3" type="ORF">ACFQ03_08360</name>
</gene>
<sequence length="189" mass="20876">MNDPWVYIVLAGAVIIVIARLLPKPSGPSSEIVKEMEGAIEQFAADLEQDNEKLLQTISRMKDEHNGQVEQLSRRMAELEKQNEILGRQMERLKQEAVSSQSVTAGLQSTVEARASETLEAASGVKEAPAAEDSGIMNIKARYAELFSLYEQGKSIEAIARKLGMNKGEVNLIVQLGKQEENSHERVRA</sequence>
<accession>A0ABW3D9M8</accession>
<keyword evidence="2" id="KW-0472">Membrane</keyword>
<name>A0ABW3D9M8_9BACL</name>
<keyword evidence="4" id="KW-1185">Reference proteome</keyword>
<dbReference type="InterPro" id="IPR046118">
    <property type="entry name" value="DUF6115"/>
</dbReference>
<protein>
    <submittedName>
        <fullName evidence="3">DUF6115 domain-containing protein</fullName>
    </submittedName>
</protein>
<evidence type="ECO:0000313" key="4">
    <source>
        <dbReference type="Proteomes" id="UP001597120"/>
    </source>
</evidence>
<dbReference type="Gene3D" id="1.10.10.60">
    <property type="entry name" value="Homeodomain-like"/>
    <property type="match status" value="1"/>
</dbReference>